<dbReference type="PROSITE" id="PS51352">
    <property type="entry name" value="THIOREDOXIN_2"/>
    <property type="match status" value="1"/>
</dbReference>
<evidence type="ECO:0000313" key="4">
    <source>
        <dbReference type="Proteomes" id="UP000464507"/>
    </source>
</evidence>
<proteinExistence type="predicted"/>
<evidence type="ECO:0000313" key="3">
    <source>
        <dbReference type="EMBL" id="QHO70278.1"/>
    </source>
</evidence>
<protein>
    <recommendedName>
        <fullName evidence="2">Thioredoxin domain-containing protein</fullName>
    </recommendedName>
</protein>
<dbReference type="Proteomes" id="UP000464507">
    <property type="component" value="Chromosome"/>
</dbReference>
<reference evidence="3 4" key="1">
    <citation type="submission" date="2016-09" db="EMBL/GenBank/DDBJ databases">
        <title>Complete genome sequence of microbes from the polar regions.</title>
        <authorList>
            <person name="Liao L."/>
            <person name="Chen B."/>
        </authorList>
    </citation>
    <scope>NUCLEOTIDE SEQUENCE [LARGE SCALE GENOMIC DNA]</scope>
    <source>
        <strain evidence="3 4">ZS314</strain>
    </source>
</reference>
<dbReference type="OrthoDB" id="9790194at2"/>
<dbReference type="KEGG" id="mant:BHD05_12120"/>
<organism evidence="3 4">
    <name type="scientific">Marisediminicola antarctica</name>
    <dbReference type="NCBI Taxonomy" id="674079"/>
    <lineage>
        <taxon>Bacteria</taxon>
        <taxon>Bacillati</taxon>
        <taxon>Actinomycetota</taxon>
        <taxon>Actinomycetes</taxon>
        <taxon>Micrococcales</taxon>
        <taxon>Microbacteriaceae</taxon>
        <taxon>Marisediminicola</taxon>
    </lineage>
</organism>
<keyword evidence="4" id="KW-1185">Reference proteome</keyword>
<feature type="signal peptide" evidence="1">
    <location>
        <begin position="1"/>
        <end position="25"/>
    </location>
</feature>
<evidence type="ECO:0000259" key="2">
    <source>
        <dbReference type="PROSITE" id="PS51352"/>
    </source>
</evidence>
<feature type="domain" description="Thioredoxin" evidence="2">
    <location>
        <begin position="25"/>
        <end position="141"/>
    </location>
</feature>
<sequence length="141" mass="14932">MKKRTPIIVVAGVAVAAGAILLAQSTTTDPAPVTAVGSSAAFQEYTPEAVSSATTDATVVLFFHATWCSTCKLLADDITANADSIPDDVQILLVDFDTATDLKQRYGVTLQHTLVQVDSNGDAIEQWHLTRTLGELLDSLV</sequence>
<dbReference type="AlphaFoldDB" id="A0A7L5AI82"/>
<dbReference type="Gene3D" id="3.40.30.10">
    <property type="entry name" value="Glutaredoxin"/>
    <property type="match status" value="1"/>
</dbReference>
<dbReference type="Pfam" id="PF00085">
    <property type="entry name" value="Thioredoxin"/>
    <property type="match status" value="1"/>
</dbReference>
<name>A0A7L5AI82_9MICO</name>
<dbReference type="CDD" id="cd02947">
    <property type="entry name" value="TRX_family"/>
    <property type="match status" value="1"/>
</dbReference>
<keyword evidence="1" id="KW-0732">Signal</keyword>
<evidence type="ECO:0000256" key="1">
    <source>
        <dbReference type="SAM" id="SignalP"/>
    </source>
</evidence>
<dbReference type="EMBL" id="CP017146">
    <property type="protein sequence ID" value="QHO70278.1"/>
    <property type="molecule type" value="Genomic_DNA"/>
</dbReference>
<dbReference type="InterPro" id="IPR013766">
    <property type="entry name" value="Thioredoxin_domain"/>
</dbReference>
<gene>
    <name evidence="3" type="ORF">BHD05_12120</name>
</gene>
<dbReference type="RefSeq" id="WP_161886667.1">
    <property type="nucleotide sequence ID" value="NZ_CP017146.1"/>
</dbReference>
<accession>A0A7L5AI82</accession>
<feature type="chain" id="PRO_5038539533" description="Thioredoxin domain-containing protein" evidence="1">
    <location>
        <begin position="26"/>
        <end position="141"/>
    </location>
</feature>
<dbReference type="InterPro" id="IPR036249">
    <property type="entry name" value="Thioredoxin-like_sf"/>
</dbReference>
<dbReference type="SUPFAM" id="SSF52833">
    <property type="entry name" value="Thioredoxin-like"/>
    <property type="match status" value="1"/>
</dbReference>